<dbReference type="PANTHER" id="PTHR40132:SF1">
    <property type="entry name" value="PRE-MRNA-SPLICING FACTOR 38B"/>
    <property type="match status" value="1"/>
</dbReference>
<accession>A0A168FL91</accession>
<feature type="compositionally biased region" description="Basic and acidic residues" evidence="1">
    <location>
        <begin position="123"/>
        <end position="159"/>
    </location>
</feature>
<name>A0A168FL91_CORDF</name>
<dbReference type="AlphaFoldDB" id="A0A168FL91"/>
<gene>
    <name evidence="2" type="ORF">LEL_07321</name>
</gene>
<dbReference type="Proteomes" id="UP000076881">
    <property type="component" value="Unassembled WGS sequence"/>
</dbReference>
<proteinExistence type="predicted"/>
<evidence type="ECO:0000313" key="2">
    <source>
        <dbReference type="EMBL" id="OAA75333.1"/>
    </source>
</evidence>
<evidence type="ECO:0000256" key="1">
    <source>
        <dbReference type="SAM" id="MobiDB-lite"/>
    </source>
</evidence>
<comment type="caution">
    <text evidence="2">The sequence shown here is derived from an EMBL/GenBank/DDBJ whole genome shotgun (WGS) entry which is preliminary data.</text>
</comment>
<reference evidence="2 3" key="1">
    <citation type="journal article" date="2016" name="Genome Biol. Evol.">
        <title>Divergent and convergent evolution of fungal pathogenicity.</title>
        <authorList>
            <person name="Shang Y."/>
            <person name="Xiao G."/>
            <person name="Zheng P."/>
            <person name="Cen K."/>
            <person name="Zhan S."/>
            <person name="Wang C."/>
        </authorList>
    </citation>
    <scope>NUCLEOTIDE SEQUENCE [LARGE SCALE GENOMIC DNA]</scope>
    <source>
        <strain evidence="2 3">RCEF 1005</strain>
    </source>
</reference>
<dbReference type="EMBL" id="AZHF01000005">
    <property type="protein sequence ID" value="OAA75333.1"/>
    <property type="molecule type" value="Genomic_DNA"/>
</dbReference>
<keyword evidence="3" id="KW-1185">Reference proteome</keyword>
<protein>
    <submittedName>
        <fullName evidence="2">LUC7-like protein</fullName>
    </submittedName>
</protein>
<dbReference type="STRING" id="1081108.A0A168FL91"/>
<sequence>MSNEEILTDDYVAGLLSQEASDCSIKYSALGVDAFLGKDSSSKKPANIPKPNTRFLRNIIKGTDTHNKALLAKEAAESKARLKRLERTEDIKRKKSNPSTKDIRERHMGDIQAILGGGKSRKRVDDNSTNKTELDGRDQDNAKRKSRAQKDRDYEKEADVTTGTIRDTRIIRPRMNTKLADTRVLETTDPNLHEVDIDLMEREAETQNVDATDIARRPETNRQGHMGSSLRYRTHSTMRLDRLLLHP</sequence>
<feature type="region of interest" description="Disordered" evidence="1">
    <location>
        <begin position="87"/>
        <end position="160"/>
    </location>
</feature>
<dbReference type="OrthoDB" id="2431475at2759"/>
<organism evidence="2 3">
    <name type="scientific">Akanthomyces lecanii RCEF 1005</name>
    <dbReference type="NCBI Taxonomy" id="1081108"/>
    <lineage>
        <taxon>Eukaryota</taxon>
        <taxon>Fungi</taxon>
        <taxon>Dikarya</taxon>
        <taxon>Ascomycota</taxon>
        <taxon>Pezizomycotina</taxon>
        <taxon>Sordariomycetes</taxon>
        <taxon>Hypocreomycetidae</taxon>
        <taxon>Hypocreales</taxon>
        <taxon>Cordycipitaceae</taxon>
        <taxon>Akanthomyces</taxon>
        <taxon>Cordyceps confragosa</taxon>
    </lineage>
</organism>
<dbReference type="PANTHER" id="PTHR40132">
    <property type="entry name" value="PRE-MRNA-SPLICING FACTOR 38B"/>
    <property type="match status" value="1"/>
</dbReference>
<evidence type="ECO:0000313" key="3">
    <source>
        <dbReference type="Proteomes" id="UP000076881"/>
    </source>
</evidence>